<dbReference type="STRING" id="31234.E3MZ69"/>
<dbReference type="HOGENOM" id="CLU_042960_0_0_1"/>
<dbReference type="EMBL" id="DS268499">
    <property type="protein sequence ID" value="EFP12771.1"/>
    <property type="molecule type" value="Genomic_DNA"/>
</dbReference>
<keyword evidence="1" id="KW-0812">Transmembrane</keyword>
<keyword evidence="1" id="KW-0472">Membrane</keyword>
<feature type="transmembrane region" description="Helical" evidence="1">
    <location>
        <begin position="149"/>
        <end position="176"/>
    </location>
</feature>
<evidence type="ECO:0000256" key="1">
    <source>
        <dbReference type="SAM" id="Phobius"/>
    </source>
</evidence>
<keyword evidence="3" id="KW-1185">Reference proteome</keyword>
<keyword evidence="1" id="KW-1133">Transmembrane helix</keyword>
<feature type="transmembrane region" description="Helical" evidence="1">
    <location>
        <begin position="90"/>
        <end position="109"/>
    </location>
</feature>
<dbReference type="InterPro" id="IPR019422">
    <property type="entry name" value="7TM_GPCR_serpentine_rcpt_Srh"/>
</dbReference>
<name>E3MZ69_CAERE</name>
<gene>
    <name evidence="2" type="ORF">CRE_05042</name>
</gene>
<sequence length="276" mass="31292">MNNVNSNHYSSCVLLDFLVCSMSTPYVFLHFLGFFGAGFFSGFGVSNMVQIVTGLLVFFGMVNSNIFVFESRSSSLQMNRFRMTRTSVRIMYHVVSFCLNSSICLFLLFSPDDQSAAKLDALKLDPCPTREFFINDILIISTDIHTIHFILWICGPVIMLHMTIHLFFHAICTIYYLYVAPSKSISVETQRNQRKFFMGIIFQTTIPMVVFLSIVGLIVIDGVKQSMSQSIMNSTIIAIGGHGIVESISVILVHRSYRRVVLRMLKKQETKSKITI</sequence>
<accession>E3MZ69</accession>
<dbReference type="InParanoid" id="E3MZ69"/>
<dbReference type="AlphaFoldDB" id="E3MZ69"/>
<dbReference type="OMA" id="NSSICLF"/>
<evidence type="ECO:0000313" key="2">
    <source>
        <dbReference type="EMBL" id="EFP12771.1"/>
    </source>
</evidence>
<feature type="transmembrane region" description="Helical" evidence="1">
    <location>
        <begin position="12"/>
        <end position="36"/>
    </location>
</feature>
<dbReference type="Proteomes" id="UP000008281">
    <property type="component" value="Unassembled WGS sequence"/>
</dbReference>
<feature type="transmembrane region" description="Helical" evidence="1">
    <location>
        <begin position="196"/>
        <end position="219"/>
    </location>
</feature>
<organism evidence="3">
    <name type="scientific">Caenorhabditis remanei</name>
    <name type="common">Caenorhabditis vulgaris</name>
    <dbReference type="NCBI Taxonomy" id="31234"/>
    <lineage>
        <taxon>Eukaryota</taxon>
        <taxon>Metazoa</taxon>
        <taxon>Ecdysozoa</taxon>
        <taxon>Nematoda</taxon>
        <taxon>Chromadorea</taxon>
        <taxon>Rhabditida</taxon>
        <taxon>Rhabditina</taxon>
        <taxon>Rhabditomorpha</taxon>
        <taxon>Rhabditoidea</taxon>
        <taxon>Rhabditidae</taxon>
        <taxon>Peloderinae</taxon>
        <taxon>Caenorhabditis</taxon>
    </lineage>
</organism>
<evidence type="ECO:0008006" key="4">
    <source>
        <dbReference type="Google" id="ProtNLM"/>
    </source>
</evidence>
<dbReference type="eggNOG" id="ENOG502TJH7">
    <property type="taxonomic scope" value="Eukaryota"/>
</dbReference>
<dbReference type="PANTHER" id="PTHR46891">
    <property type="entry name" value="SERPENTINE RECEPTOR, CLASS H-RELATED"/>
    <property type="match status" value="1"/>
</dbReference>
<reference evidence="2" key="1">
    <citation type="submission" date="2007-07" db="EMBL/GenBank/DDBJ databases">
        <title>PCAP assembly of the Caenorhabditis remanei genome.</title>
        <authorList>
            <consortium name="The Caenorhabditis remanei Sequencing Consortium"/>
            <person name="Wilson R.K."/>
        </authorList>
    </citation>
    <scope>NUCLEOTIDE SEQUENCE [LARGE SCALE GENOMIC DNA]</scope>
    <source>
        <strain evidence="2">PB4641</strain>
    </source>
</reference>
<protein>
    <recommendedName>
        <fullName evidence="4">Serpentine Receptor, class H</fullName>
    </recommendedName>
</protein>
<feature type="transmembrane region" description="Helical" evidence="1">
    <location>
        <begin position="231"/>
        <end position="253"/>
    </location>
</feature>
<evidence type="ECO:0000313" key="3">
    <source>
        <dbReference type="Proteomes" id="UP000008281"/>
    </source>
</evidence>
<dbReference type="Pfam" id="PF10318">
    <property type="entry name" value="7TM_GPCR_Srh"/>
    <property type="match status" value="1"/>
</dbReference>
<proteinExistence type="predicted"/>
<feature type="transmembrane region" description="Helical" evidence="1">
    <location>
        <begin position="48"/>
        <end position="69"/>
    </location>
</feature>